<keyword evidence="3" id="KW-0539">Nucleus</keyword>
<evidence type="ECO:0000256" key="2">
    <source>
        <dbReference type="ARBA" id="ARBA00023125"/>
    </source>
</evidence>
<evidence type="ECO:0000313" key="8">
    <source>
        <dbReference type="Proteomes" id="UP001470230"/>
    </source>
</evidence>
<dbReference type="HAMAP" id="MF_00317">
    <property type="entry name" value="DNApol_clamp_arch"/>
    <property type="match status" value="1"/>
</dbReference>
<dbReference type="PANTHER" id="PTHR11352:SF0">
    <property type="entry name" value="PROLIFERATING CELL NUCLEAR ANTIGEN"/>
    <property type="match status" value="1"/>
</dbReference>
<feature type="domain" description="Proliferating cell nuclear antigen PCNA C-terminal" evidence="6">
    <location>
        <begin position="128"/>
        <end position="253"/>
    </location>
</feature>
<sequence length="263" mass="29531">MVEIVFHQAHLFRRIVDSLKGLIEDISFDCTQHGMDLQAMDVSHVSLISIHLPEDCFDTYQCSESMVLNFNVETLTKVLKSADSNDILTIRTERSQDDIEIQLNAQSEDKSTKYKLRPIDLEAETVQIPDHQYKAKLTFSSNAFSKLIKSLLDVDESVIVSCVEGSVTFSASASTFSSSTTYTSGISEDPDETIEIDVTEQCKVSYALRYLKAISSSSSLSNRVSLSFSNHFPLLIEYDLNEGGYVRFYLAPKVEETDSEEEI</sequence>
<dbReference type="Gene3D" id="3.70.10.10">
    <property type="match status" value="1"/>
</dbReference>
<keyword evidence="8" id="KW-1185">Reference proteome</keyword>
<protein>
    <recommendedName>
        <fullName evidence="3">DNA sliding clamp PCNA</fullName>
    </recommendedName>
</protein>
<dbReference type="InterPro" id="IPR022648">
    <property type="entry name" value="Pr_cel_nuc_antig_N"/>
</dbReference>
<comment type="caution">
    <text evidence="7">The sequence shown here is derived from an EMBL/GenBank/DDBJ whole genome shotgun (WGS) entry which is preliminary data.</text>
</comment>
<evidence type="ECO:0000259" key="5">
    <source>
        <dbReference type="Pfam" id="PF00705"/>
    </source>
</evidence>
<proteinExistence type="inferred from homology"/>
<evidence type="ECO:0000256" key="3">
    <source>
        <dbReference type="RuleBase" id="RU000641"/>
    </source>
</evidence>
<dbReference type="InterPro" id="IPR022659">
    <property type="entry name" value="Pr_cel_nuc_antig_CS"/>
</dbReference>
<evidence type="ECO:0000256" key="4">
    <source>
        <dbReference type="RuleBase" id="RU003671"/>
    </source>
</evidence>
<dbReference type="Pfam" id="PF02747">
    <property type="entry name" value="PCNA_C"/>
    <property type="match status" value="1"/>
</dbReference>
<dbReference type="PRINTS" id="PR00339">
    <property type="entry name" value="PCNACYCLIN"/>
</dbReference>
<dbReference type="Proteomes" id="UP001470230">
    <property type="component" value="Unassembled WGS sequence"/>
</dbReference>
<dbReference type="InterPro" id="IPR046938">
    <property type="entry name" value="DNA_clamp_sf"/>
</dbReference>
<reference evidence="7 8" key="1">
    <citation type="submission" date="2024-04" db="EMBL/GenBank/DDBJ databases">
        <title>Tritrichomonas musculus Genome.</title>
        <authorList>
            <person name="Alves-Ferreira E."/>
            <person name="Grigg M."/>
            <person name="Lorenzi H."/>
            <person name="Galac M."/>
        </authorList>
    </citation>
    <scope>NUCLEOTIDE SEQUENCE [LARGE SCALE GENOMIC DNA]</scope>
    <source>
        <strain evidence="7 8">EAF2021</strain>
    </source>
</reference>
<comment type="similarity">
    <text evidence="1 4">Belongs to the PCNA family.</text>
</comment>
<evidence type="ECO:0000259" key="6">
    <source>
        <dbReference type="Pfam" id="PF02747"/>
    </source>
</evidence>
<dbReference type="EMBL" id="JAPFFF010000017">
    <property type="protein sequence ID" value="KAK8863489.1"/>
    <property type="molecule type" value="Genomic_DNA"/>
</dbReference>
<keyword evidence="2 4" id="KW-0238">DNA-binding</keyword>
<evidence type="ECO:0000256" key="1">
    <source>
        <dbReference type="ARBA" id="ARBA00010462"/>
    </source>
</evidence>
<dbReference type="SUPFAM" id="SSF55979">
    <property type="entry name" value="DNA clamp"/>
    <property type="match status" value="2"/>
</dbReference>
<gene>
    <name evidence="7" type="ORF">M9Y10_011173</name>
</gene>
<feature type="domain" description="Proliferating cell nuclear antigen PCNA N-terminal" evidence="5">
    <location>
        <begin position="1"/>
        <end position="124"/>
    </location>
</feature>
<keyword evidence="4" id="KW-0235">DNA replication</keyword>
<name>A0ABR2IIT9_9EUKA</name>
<dbReference type="InterPro" id="IPR022649">
    <property type="entry name" value="Pr_cel_nuc_antig_C"/>
</dbReference>
<dbReference type="CDD" id="cd00577">
    <property type="entry name" value="PCNA"/>
    <property type="match status" value="1"/>
</dbReference>
<dbReference type="NCBIfam" id="TIGR00590">
    <property type="entry name" value="pcna"/>
    <property type="match status" value="1"/>
</dbReference>
<comment type="subcellular location">
    <subcellularLocation>
        <location evidence="3">Nucleus</location>
    </subcellularLocation>
</comment>
<evidence type="ECO:0000313" key="7">
    <source>
        <dbReference type="EMBL" id="KAK8863489.1"/>
    </source>
</evidence>
<dbReference type="Pfam" id="PF00705">
    <property type="entry name" value="PCNA_N"/>
    <property type="match status" value="1"/>
</dbReference>
<organism evidence="7 8">
    <name type="scientific">Tritrichomonas musculus</name>
    <dbReference type="NCBI Taxonomy" id="1915356"/>
    <lineage>
        <taxon>Eukaryota</taxon>
        <taxon>Metamonada</taxon>
        <taxon>Parabasalia</taxon>
        <taxon>Tritrichomonadida</taxon>
        <taxon>Tritrichomonadidae</taxon>
        <taxon>Tritrichomonas</taxon>
    </lineage>
</organism>
<comment type="function">
    <text evidence="3">This protein is an auxiliary protein of DNA polymerase delta and is involved in the control of eukaryotic DNA replication by increasing the polymerase's processivity during elongation of the leading strand.</text>
</comment>
<dbReference type="InterPro" id="IPR000730">
    <property type="entry name" value="Pr_cel_nuc_antig"/>
</dbReference>
<dbReference type="PROSITE" id="PS01251">
    <property type="entry name" value="PCNA_1"/>
    <property type="match status" value="1"/>
</dbReference>
<accession>A0ABR2IIT9</accession>
<dbReference type="PANTHER" id="PTHR11352">
    <property type="entry name" value="PROLIFERATING CELL NUCLEAR ANTIGEN"/>
    <property type="match status" value="1"/>
</dbReference>